<keyword evidence="4" id="KW-1185">Reference proteome</keyword>
<keyword evidence="2" id="KW-0732">Signal</keyword>
<feature type="signal peptide" evidence="2">
    <location>
        <begin position="1"/>
        <end position="23"/>
    </location>
</feature>
<feature type="compositionally biased region" description="Low complexity" evidence="1">
    <location>
        <begin position="75"/>
        <end position="86"/>
    </location>
</feature>
<evidence type="ECO:0000256" key="1">
    <source>
        <dbReference type="SAM" id="MobiDB-lite"/>
    </source>
</evidence>
<organism evidence="3">
    <name type="scientific">Oryza brachyantha</name>
    <name type="common">malo sina</name>
    <dbReference type="NCBI Taxonomy" id="4533"/>
    <lineage>
        <taxon>Eukaryota</taxon>
        <taxon>Viridiplantae</taxon>
        <taxon>Streptophyta</taxon>
        <taxon>Embryophyta</taxon>
        <taxon>Tracheophyta</taxon>
        <taxon>Spermatophyta</taxon>
        <taxon>Magnoliopsida</taxon>
        <taxon>Liliopsida</taxon>
        <taxon>Poales</taxon>
        <taxon>Poaceae</taxon>
        <taxon>BOP clade</taxon>
        <taxon>Oryzoideae</taxon>
        <taxon>Oryzeae</taxon>
        <taxon>Oryzinae</taxon>
        <taxon>Oryza</taxon>
    </lineage>
</organism>
<accession>J3M290</accession>
<dbReference type="eggNOG" id="ENOG502R3MZ">
    <property type="taxonomic scope" value="Eukaryota"/>
</dbReference>
<reference evidence="3" key="2">
    <citation type="submission" date="2013-04" db="UniProtKB">
        <authorList>
            <consortium name="EnsemblPlants"/>
        </authorList>
    </citation>
    <scope>IDENTIFICATION</scope>
</reference>
<dbReference type="Gramene" id="OB04G35150.1">
    <property type="protein sequence ID" value="OB04G35150.1"/>
    <property type="gene ID" value="OB04G35150"/>
</dbReference>
<protein>
    <submittedName>
        <fullName evidence="3">Uncharacterized protein</fullName>
    </submittedName>
</protein>
<dbReference type="RefSeq" id="XP_015692094.1">
    <property type="nucleotide sequence ID" value="XM_015836608.1"/>
</dbReference>
<feature type="region of interest" description="Disordered" evidence="1">
    <location>
        <begin position="40"/>
        <end position="125"/>
    </location>
</feature>
<dbReference type="GeneID" id="107304128"/>
<dbReference type="Proteomes" id="UP000006038">
    <property type="component" value="Chromosome 4"/>
</dbReference>
<evidence type="ECO:0000256" key="2">
    <source>
        <dbReference type="SAM" id="SignalP"/>
    </source>
</evidence>
<reference evidence="3" key="1">
    <citation type="journal article" date="2013" name="Nat. Commun.">
        <title>Whole-genome sequencing of Oryza brachyantha reveals mechanisms underlying Oryza genome evolution.</title>
        <authorList>
            <person name="Chen J."/>
            <person name="Huang Q."/>
            <person name="Gao D."/>
            <person name="Wang J."/>
            <person name="Lang Y."/>
            <person name="Liu T."/>
            <person name="Li B."/>
            <person name="Bai Z."/>
            <person name="Luis Goicoechea J."/>
            <person name="Liang C."/>
            <person name="Chen C."/>
            <person name="Zhang W."/>
            <person name="Sun S."/>
            <person name="Liao Y."/>
            <person name="Zhang X."/>
            <person name="Yang L."/>
            <person name="Song C."/>
            <person name="Wang M."/>
            <person name="Shi J."/>
            <person name="Liu G."/>
            <person name="Liu J."/>
            <person name="Zhou H."/>
            <person name="Zhou W."/>
            <person name="Yu Q."/>
            <person name="An N."/>
            <person name="Chen Y."/>
            <person name="Cai Q."/>
            <person name="Wang B."/>
            <person name="Liu B."/>
            <person name="Min J."/>
            <person name="Huang Y."/>
            <person name="Wu H."/>
            <person name="Li Z."/>
            <person name="Zhang Y."/>
            <person name="Yin Y."/>
            <person name="Song W."/>
            <person name="Jiang J."/>
            <person name="Jackson S.A."/>
            <person name="Wing R.A."/>
            <person name="Wang J."/>
            <person name="Chen M."/>
        </authorList>
    </citation>
    <scope>NUCLEOTIDE SEQUENCE [LARGE SCALE GENOMIC DNA]</scope>
    <source>
        <strain evidence="3">cv. IRGC 101232</strain>
    </source>
</reference>
<name>J3M290_ORYBR</name>
<dbReference type="HOGENOM" id="CLU_1858154_0_0_1"/>
<evidence type="ECO:0000313" key="3">
    <source>
        <dbReference type="EnsemblPlants" id="OB04G35150.1"/>
    </source>
</evidence>
<dbReference type="KEGG" id="obr:107304128"/>
<feature type="compositionally biased region" description="Basic and acidic residues" evidence="1">
    <location>
        <begin position="57"/>
        <end position="71"/>
    </location>
</feature>
<feature type="chain" id="PRO_5003773300" evidence="2">
    <location>
        <begin position="24"/>
        <end position="125"/>
    </location>
</feature>
<gene>
    <name evidence="3" type="primary">LOC107304128</name>
</gene>
<evidence type="ECO:0000313" key="4">
    <source>
        <dbReference type="Proteomes" id="UP000006038"/>
    </source>
</evidence>
<dbReference type="AlphaFoldDB" id="J3M290"/>
<proteinExistence type="predicted"/>
<dbReference type="OMA" id="QHEEVAM"/>
<dbReference type="EnsemblPlants" id="OB04G35150.1">
    <property type="protein sequence ID" value="OB04G35150.1"/>
    <property type="gene ID" value="OB04G35150"/>
</dbReference>
<sequence length="125" mass="13752">MDQRLLFLVLVPGILLLTSLADASSTSTLGRQQVQATRVLGRRGRELKGEGLLGHPYRHEADHKQQQHEEVAMETTTTRTAATSTAGWADEDEGEREEGLIESADYSGVAMHSPSPPKRKHPKKP</sequence>